<comment type="caution">
    <text evidence="1">The sequence shown here is derived from an EMBL/GenBank/DDBJ whole genome shotgun (WGS) entry which is preliminary data.</text>
</comment>
<accession>A0A2A2TMP9</accession>
<evidence type="ECO:0000313" key="2">
    <source>
        <dbReference type="Proteomes" id="UP000218238"/>
    </source>
</evidence>
<proteinExistence type="predicted"/>
<sequence length="78" mass="8672">MTLYDITNIPFPNDIHMRSLFLVGDGLGVRYAFGIKLRLSRFGLGWFENAIAYSLSAGLSMRSPFCASLRVRALLSEG</sequence>
<evidence type="ECO:0000313" key="1">
    <source>
        <dbReference type="EMBL" id="PAX59826.1"/>
    </source>
</evidence>
<reference evidence="1 2" key="1">
    <citation type="submission" date="2017-08" db="EMBL/GenBank/DDBJ databases">
        <title>Draft genome sequence of filamentous cyanobacterium Calothrix elsteri CCALA 953.</title>
        <authorList>
            <person name="Gagunashvili A.N."/>
            <person name="Elster J."/>
            <person name="Andresson O.S."/>
        </authorList>
    </citation>
    <scope>NUCLEOTIDE SEQUENCE [LARGE SCALE GENOMIC DNA]</scope>
    <source>
        <strain evidence="1 2">CCALA 953</strain>
    </source>
</reference>
<dbReference type="AlphaFoldDB" id="A0A2A2TMP9"/>
<name>A0A2A2TMP9_9CYAN</name>
<dbReference type="Proteomes" id="UP000218238">
    <property type="component" value="Unassembled WGS sequence"/>
</dbReference>
<dbReference type="EMBL" id="NTFS01000034">
    <property type="protein sequence ID" value="PAX59826.1"/>
    <property type="molecule type" value="Genomic_DNA"/>
</dbReference>
<protein>
    <submittedName>
        <fullName evidence="1">Uncharacterized protein</fullName>
    </submittedName>
</protein>
<gene>
    <name evidence="1" type="ORF">CK510_05060</name>
</gene>
<organism evidence="1 2">
    <name type="scientific">Brunnivagina elsteri CCALA 953</name>
    <dbReference type="NCBI Taxonomy" id="987040"/>
    <lineage>
        <taxon>Bacteria</taxon>
        <taxon>Bacillati</taxon>
        <taxon>Cyanobacteriota</taxon>
        <taxon>Cyanophyceae</taxon>
        <taxon>Nostocales</taxon>
        <taxon>Calotrichaceae</taxon>
        <taxon>Brunnivagina</taxon>
    </lineage>
</organism>
<keyword evidence="2" id="KW-1185">Reference proteome</keyword>
<dbReference type="RefSeq" id="WP_095720660.1">
    <property type="nucleotide sequence ID" value="NZ_NTFS01000034.1"/>
</dbReference>